<feature type="compositionally biased region" description="Low complexity" evidence="1">
    <location>
        <begin position="640"/>
        <end position="655"/>
    </location>
</feature>
<feature type="compositionally biased region" description="Basic and acidic residues" evidence="1">
    <location>
        <begin position="1949"/>
        <end position="1959"/>
    </location>
</feature>
<keyword evidence="3" id="KW-1185">Reference proteome</keyword>
<feature type="region of interest" description="Disordered" evidence="1">
    <location>
        <begin position="718"/>
        <end position="773"/>
    </location>
</feature>
<feature type="region of interest" description="Disordered" evidence="1">
    <location>
        <begin position="1853"/>
        <end position="1872"/>
    </location>
</feature>
<gene>
    <name evidence="2" type="ORF">Cadr_000016419</name>
</gene>
<feature type="region of interest" description="Disordered" evidence="1">
    <location>
        <begin position="1386"/>
        <end position="1412"/>
    </location>
</feature>
<feature type="compositionally biased region" description="Polar residues" evidence="1">
    <location>
        <begin position="727"/>
        <end position="738"/>
    </location>
</feature>
<dbReference type="Proteomes" id="UP000299084">
    <property type="component" value="Unassembled WGS sequence"/>
</dbReference>
<name>A0A5N4E8Z1_CAMDR</name>
<feature type="region of interest" description="Disordered" evidence="1">
    <location>
        <begin position="1766"/>
        <end position="1813"/>
    </location>
</feature>
<feature type="region of interest" description="Disordered" evidence="1">
    <location>
        <begin position="1588"/>
        <end position="1607"/>
    </location>
</feature>
<feature type="region of interest" description="Disordered" evidence="1">
    <location>
        <begin position="789"/>
        <end position="819"/>
    </location>
</feature>
<feature type="region of interest" description="Disordered" evidence="1">
    <location>
        <begin position="1461"/>
        <end position="1481"/>
    </location>
</feature>
<feature type="compositionally biased region" description="Basic and acidic residues" evidence="1">
    <location>
        <begin position="1220"/>
        <end position="1235"/>
    </location>
</feature>
<feature type="region of interest" description="Disordered" evidence="1">
    <location>
        <begin position="2572"/>
        <end position="2601"/>
    </location>
</feature>
<feature type="region of interest" description="Disordered" evidence="1">
    <location>
        <begin position="2846"/>
        <end position="2865"/>
    </location>
</feature>
<feature type="compositionally biased region" description="Basic and acidic residues" evidence="1">
    <location>
        <begin position="789"/>
        <end position="798"/>
    </location>
</feature>
<feature type="region of interest" description="Disordered" evidence="1">
    <location>
        <begin position="640"/>
        <end position="659"/>
    </location>
</feature>
<feature type="region of interest" description="Disordered" evidence="1">
    <location>
        <begin position="1555"/>
        <end position="1578"/>
    </location>
</feature>
<feature type="compositionally biased region" description="Pro residues" evidence="1">
    <location>
        <begin position="433"/>
        <end position="444"/>
    </location>
</feature>
<feature type="compositionally biased region" description="Basic and acidic residues" evidence="1">
    <location>
        <begin position="1790"/>
        <end position="1801"/>
    </location>
</feature>
<protein>
    <submittedName>
        <fullName evidence="2">Uncharacterized protein</fullName>
    </submittedName>
</protein>
<evidence type="ECO:0000313" key="2">
    <source>
        <dbReference type="EMBL" id="KAB1279973.1"/>
    </source>
</evidence>
<evidence type="ECO:0000256" key="1">
    <source>
        <dbReference type="SAM" id="MobiDB-lite"/>
    </source>
</evidence>
<feature type="compositionally biased region" description="Low complexity" evidence="1">
    <location>
        <begin position="497"/>
        <end position="507"/>
    </location>
</feature>
<feature type="region of interest" description="Disordered" evidence="1">
    <location>
        <begin position="1205"/>
        <end position="1274"/>
    </location>
</feature>
<proteinExistence type="predicted"/>
<feature type="compositionally biased region" description="Low complexity" evidence="1">
    <location>
        <begin position="2237"/>
        <end position="2251"/>
    </location>
</feature>
<feature type="compositionally biased region" description="Pro residues" evidence="1">
    <location>
        <begin position="2148"/>
        <end position="2161"/>
    </location>
</feature>
<reference evidence="2 3" key="1">
    <citation type="journal article" date="2019" name="Mol. Ecol. Resour.">
        <title>Improving Illumina assemblies with Hi-C and long reads: an example with the North African dromedary.</title>
        <authorList>
            <person name="Elbers J.P."/>
            <person name="Rogers M.F."/>
            <person name="Perelman P.L."/>
            <person name="Proskuryakova A.A."/>
            <person name="Serdyukova N.A."/>
            <person name="Johnson W.E."/>
            <person name="Horin P."/>
            <person name="Corander J."/>
            <person name="Murphy D."/>
            <person name="Burger P.A."/>
        </authorList>
    </citation>
    <scope>NUCLEOTIDE SEQUENCE [LARGE SCALE GENOMIC DNA]</scope>
    <source>
        <strain evidence="2">Drom800</strain>
        <tissue evidence="2">Blood</tissue>
    </source>
</reference>
<feature type="compositionally biased region" description="Basic and acidic residues" evidence="1">
    <location>
        <begin position="481"/>
        <end position="492"/>
    </location>
</feature>
<comment type="caution">
    <text evidence="2">The sequence shown here is derived from an EMBL/GenBank/DDBJ whole genome shotgun (WGS) entry which is preliminary data.</text>
</comment>
<sequence>MDSSGSRTVLATPQLEMANLRATHLRPGAGRPGRDHTPGQGLPCLQFHFQPHSGCLSLEQSDKKVHQCSPRAEPDRNQCSAMKQASRALCALGQALHAAWTMCTCTEQKGGARGQALGWGGEKDAGPPLGSTERLNSLHSHPCPGLGPLPQVLSFEDIIPCGLFKVSLTESPHLAGTSPPASVTLPSRHHPAVPPAHPLMSQFFFVPKPGGEAPLGRLHPGSSSASQAQRGRGAHCSAFPSWPPAQAGPPPSLISPALPASHTDLRRPGLERGLCAFGPFSGGLAWGLCRGARCWSGLPAATPGPGSCPSAAPAGGCSPWAAAGAPARGGPSPSRARGEVYTTHGPLRSQRGVPTTPSCPHPWPPCLLTMPGGRRPSSGDQATWGDPRRAPACWAGPGRLRAAMTPSVAAGGRGLSFLGRERQTEPVSRPSDAAPPLPPAPLPLPVFLSQTEKSARRPRKYPVGGSATAPFKVGSTGPPQDVRKQTREEARGRRPRAPVLAPAPARCPRGEPGRLPRSASTPAQHRRCLGSARAFLTAGPRPRERAPCLWLSLGWAASPWPRMTWLGGSAGTEDGAGEPPPLHGVFNGKPRGLHPSIIPSQGKLAAAQLQMPACPGPLAHDGNPQDGHGNWAGTVGCPAPGWQQPGGPSQGAASPRGENSGWLHDSIITLCHSATENRGLQLLRGLWAAPPTPWLPCMVSELARAGGSGFTWARVGTSRGRGGLSPQLVSGSRPSSRWGQPGVPGTGVRSLSGACPMAGPGDKHSGPHPSGLRVARGSRCWPLGNPWHELRAPSDHRNHSQRGLSSRSPRTRAPEEHPSLSSLQWASCHLFDDPGRAARWEGHGVCSQLALGSAWSPKESWFKSWLRPSQRCNLGQPETPPHPTSGYCEHLVSSLPREGTVGRLAFTSSQGKGKFAAKDPLIPDRCGEWRAVLKAPSKGPVLENQRHLETLLSGQLAASRRGIAPGQTTLPEIRGGAPSPLHPTQHPLYLGPGRRPRPASSPGALDHIWWPRQMTYLCLAGVPPTALGTSPGEAEMKQVPSVCLFRTLAISGRPRELTRGSTGELRLGRRALPAEAQAKHPPAVSWEHTRPADGFHCTGVVGLGTWQRALGDITWDDHGVPHTTLRVWTAEGRLKDSSTSLTRSESLCGLDKTEAHPHNPAGGPHLLCSPRGHPSRGLAPLLMGHPPPPPGPRASPSVGVRWGAFSQCPPRLSSPPPLRAEGKSHSEQKWQEHSNQKFLLTDGPGGPFLPSAAETDFSRKSRRPKYDGAASSNAPRAIKANSWIQAWDSPRTSFSLLAAHLGRSRPDPLLLALSLPGWPPRCALRQSAPAGRLLLGRGPSPGVRSLPHAPSQLSLELQAQPEFCPMWTQASPRLVRLRQPPRPPPWLGPAQCHSLSEEVGPRSSVPPPQGRRRLGAGGTCVQMLVAMGAPSTARPPMEAPTGGVQLRPKGSATDLCPVLHQGQKPDTTSLHNRSHPRGQGRQCPWPVQGWEGYQAWASWLGGAGAESKLNSVTSPCPACGGHTRGQQVVQFLIRKVIATLAPTWAVLVRHPLAGHRHRKGSQAPPSPPNSGLGHACFHDTPPQVVVSVPRCQGPGTPTDHTRSLLPHKNSGWLAGGLGAAEWGGTSFWKLPQLCSNQPHCLLLPAVPQDTGSGTELDPHTHSSRGPRLRDHRGVSSDNGWHRPRHGHGTDSHLPAPALRGAAVPTVDTPTLAWRPDESPQGIRPRGPRGGTGAESPEEAVQRLFQAQVTSGSDMKMTRAPGHLHPAAQKHLPSDTCCTQRHHTHTGTPHTETHTRHTDTQHTHAHTRTPPGRAVRLKLPTGSVRVSGQGGALSLYLPLCSTSHSPGEPIDFSGWLGPKGTGSQTEGARSGDLGRRLEEARRCCLGGADARRTEDGASEGCRDGWKHSWPRAWAPARQTPSKQPSAMMSQPSLSCSGHPGDTVHFCQGETHGHTNRERPAGRSPTPRPVSPGRWARPPSIRHQPPCAQSVPQGDPASTTQPRRKRCHLAQGHTTQSTDTPLAPPPPNWERPPVALGKEPVDLTSLPWEAQPSSGLRGSRAVGLLPPSSPPSWMGAFQQDGTAQGAHGEFTGRGPCRAAQRRGCPVGRARGHSGSLKSLPRSAGQSRDGWPALNQVHGRRKGYNPLSNLPAPPPCSQAPPQPPGAWGRPGGAQVEAPEPPSPWEDARQESWLKGQRETEHRDWGTCSSSSQEGGPPYVARETRASNRVGSSPRPAQSLGDQGQAPGPSPAQAPRLGGGAHLGHSSPLAPGTAQNPAPAGAGRGGSPGHPEPSPRVLLLPPEFTLLPRDPPTRGCGGSEPGGWRQIGAVRLSRLQSSPLGRWSAARFGHTKLPPVKPLAHVLGAGGAASLEFAGRSWGAGLGICTLPRGSQLVFQQEMLVSVQGRATSHRLSGQAGGPGVLGAGSWPHKDPVLPTNHGGNTGRWRPLPVMAGEPAPQREAEGQPGLLNTERYICPLEAECPWEVVGHHPRRAGHLETSDQSWALQVRQCSRARGSKGGPPPRSAGVVSVLGTPAQEASITKRWTASGRAPRLALSIMFRDAGRRPPGLRAEWGWSSSLRLSGPPPPPQAGRKQSQHPQGAVTVHPPSRFSLPCPPAPGTAPWVPGASARSLSQATTPACAAPWVPGLRTGSWPKPPSQGSWLFTGQPCSTSQPFSKCAGMTTSHRARVDTDAQRLPSERQLTGFCPKSSLQWVHWVQSHPAVTSHVVIIMGRSRGFCEASPLPVAKRVKQTRHGETGACLEQLKEAGAWSPAPLYLILQSSLCQKRLNPGGLWGRVPWPRGHEAPRCGLLILSVDDLLFVGGLCAGTHPSIHLISGAVLLGWQNKTQRGLGQQQRQWPGPRKSPKPAASVKVLQGQGKGAFLAPHSARRPRHLRKRVSTC</sequence>
<dbReference type="EMBL" id="JWIN03000004">
    <property type="protein sequence ID" value="KAB1279973.1"/>
    <property type="molecule type" value="Genomic_DNA"/>
</dbReference>
<organism evidence="2 3">
    <name type="scientific">Camelus dromedarius</name>
    <name type="common">Dromedary</name>
    <name type="synonym">Arabian camel</name>
    <dbReference type="NCBI Taxonomy" id="9838"/>
    <lineage>
        <taxon>Eukaryota</taxon>
        <taxon>Metazoa</taxon>
        <taxon>Chordata</taxon>
        <taxon>Craniata</taxon>
        <taxon>Vertebrata</taxon>
        <taxon>Euteleostomi</taxon>
        <taxon>Mammalia</taxon>
        <taxon>Eutheria</taxon>
        <taxon>Laurasiatheria</taxon>
        <taxon>Artiodactyla</taxon>
        <taxon>Tylopoda</taxon>
        <taxon>Camelidae</taxon>
        <taxon>Camelus</taxon>
    </lineage>
</organism>
<feature type="region of interest" description="Disordered" evidence="1">
    <location>
        <begin position="1914"/>
        <end position="2320"/>
    </location>
</feature>
<feature type="region of interest" description="Disordered" evidence="1">
    <location>
        <begin position="1708"/>
        <end position="1738"/>
    </location>
</feature>
<evidence type="ECO:0000313" key="3">
    <source>
        <dbReference type="Proteomes" id="UP000299084"/>
    </source>
</evidence>
<feature type="region of interest" description="Disordered" evidence="1">
    <location>
        <begin position="1645"/>
        <end position="1696"/>
    </location>
</feature>
<feature type="compositionally biased region" description="Polar residues" evidence="1">
    <location>
        <begin position="1988"/>
        <end position="1999"/>
    </location>
</feature>
<feature type="compositionally biased region" description="Polar residues" evidence="1">
    <location>
        <begin position="1917"/>
        <end position="1934"/>
    </location>
</feature>
<feature type="compositionally biased region" description="Basic and acidic residues" evidence="1">
    <location>
        <begin position="2182"/>
        <end position="2201"/>
    </location>
</feature>
<accession>A0A5N4E8Z1</accession>
<feature type="region of interest" description="Disordered" evidence="1">
    <location>
        <begin position="211"/>
        <end position="249"/>
    </location>
</feature>
<feature type="region of interest" description="Disordered" evidence="1">
    <location>
        <begin position="421"/>
        <end position="525"/>
    </location>
</feature>